<accession>A0A0F0CKY2</accession>
<comment type="caution">
    <text evidence="1">The sequence shown here is derived from an EMBL/GenBank/DDBJ whole genome shotgun (WGS) entry which is preliminary data.</text>
</comment>
<name>A0A0F0CKY2_9BACT</name>
<gene>
    <name evidence="1" type="ORF">OMAG_002226</name>
</gene>
<dbReference type="EMBL" id="JYNY01000449">
    <property type="protein sequence ID" value="KJJ83907.1"/>
    <property type="molecule type" value="Genomic_DNA"/>
</dbReference>
<organism evidence="1 2">
    <name type="scientific">Candidatus Omnitrophus magneticus</name>
    <dbReference type="NCBI Taxonomy" id="1609969"/>
    <lineage>
        <taxon>Bacteria</taxon>
        <taxon>Pseudomonadati</taxon>
        <taxon>Candidatus Omnitrophota</taxon>
        <taxon>Candidatus Omnitrophus</taxon>
    </lineage>
</organism>
<evidence type="ECO:0000313" key="2">
    <source>
        <dbReference type="Proteomes" id="UP000033428"/>
    </source>
</evidence>
<dbReference type="AlphaFoldDB" id="A0A0F0CKY2"/>
<proteinExistence type="predicted"/>
<dbReference type="Proteomes" id="UP000033428">
    <property type="component" value="Unassembled WGS sequence"/>
</dbReference>
<keyword evidence="2" id="KW-1185">Reference proteome</keyword>
<sequence>MRSRGVEISRFPKLEITFLEVLPLRLSPEFFTDEEYFSYPR</sequence>
<protein>
    <submittedName>
        <fullName evidence="1">Uncharacterized protein</fullName>
    </submittedName>
</protein>
<evidence type="ECO:0000313" key="1">
    <source>
        <dbReference type="EMBL" id="KJJ83907.1"/>
    </source>
</evidence>
<reference evidence="1 2" key="1">
    <citation type="submission" date="2015-02" db="EMBL/GenBank/DDBJ databases">
        <title>Single-cell genomics of uncultivated deep-branching MTB reveals a conserved set of magnetosome genes.</title>
        <authorList>
            <person name="Kolinko S."/>
            <person name="Richter M."/>
            <person name="Glockner F.O."/>
            <person name="Brachmann A."/>
            <person name="Schuler D."/>
        </authorList>
    </citation>
    <scope>NUCLEOTIDE SEQUENCE [LARGE SCALE GENOMIC DNA]</scope>
    <source>
        <strain evidence="1">SKK-01</strain>
    </source>
</reference>